<dbReference type="GO" id="GO:0005886">
    <property type="term" value="C:plasma membrane"/>
    <property type="evidence" value="ECO:0007669"/>
    <property type="project" value="UniProtKB-SubCell"/>
</dbReference>
<evidence type="ECO:0000256" key="5">
    <source>
        <dbReference type="ARBA" id="ARBA00022729"/>
    </source>
</evidence>
<evidence type="ECO:0000256" key="11">
    <source>
        <dbReference type="ARBA" id="ARBA00023157"/>
    </source>
</evidence>
<dbReference type="GO" id="GO:0005509">
    <property type="term" value="F:calcium ion binding"/>
    <property type="evidence" value="ECO:0007669"/>
    <property type="project" value="UniProtKB-UniRule"/>
</dbReference>
<accession>A0A6P7TWS2</accession>
<dbReference type="KEGG" id="osn:115230882"/>
<reference evidence="14" key="1">
    <citation type="submission" date="2025-08" db="UniProtKB">
        <authorList>
            <consortium name="RefSeq"/>
        </authorList>
    </citation>
    <scope>IDENTIFICATION</scope>
</reference>
<keyword evidence="13" id="KW-1185">Reference proteome</keyword>
<dbReference type="PROSITE" id="PS00232">
    <property type="entry name" value="CADHERIN_1"/>
    <property type="match status" value="2"/>
</dbReference>
<evidence type="ECO:0000256" key="9">
    <source>
        <dbReference type="ARBA" id="ARBA00022989"/>
    </source>
</evidence>
<proteinExistence type="predicted"/>
<dbReference type="FunFam" id="2.60.40.60:FF:000134">
    <property type="entry name" value="protocadherin Fat 4"/>
    <property type="match status" value="1"/>
</dbReference>
<dbReference type="Pfam" id="PF00028">
    <property type="entry name" value="Cadherin"/>
    <property type="match status" value="5"/>
</dbReference>
<keyword evidence="5" id="KW-0732">Signal</keyword>
<dbReference type="PANTHER" id="PTHR24028:SF146">
    <property type="entry name" value="CADHERIN 96CB, ISOFORM D-RELATED"/>
    <property type="match status" value="1"/>
</dbReference>
<dbReference type="FunFam" id="2.60.40.60:FF:000004">
    <property type="entry name" value="Protocadherin 1 gamma 2"/>
    <property type="match status" value="1"/>
</dbReference>
<dbReference type="InterPro" id="IPR015919">
    <property type="entry name" value="Cadherin-like_sf"/>
</dbReference>
<evidence type="ECO:0000313" key="13">
    <source>
        <dbReference type="Proteomes" id="UP000515154"/>
    </source>
</evidence>
<dbReference type="InterPro" id="IPR020894">
    <property type="entry name" value="Cadherin_CS"/>
</dbReference>
<dbReference type="SUPFAM" id="SSF49313">
    <property type="entry name" value="Cadherin-like"/>
    <property type="match status" value="5"/>
</dbReference>
<organism evidence="13 14">
    <name type="scientific">Octopus sinensis</name>
    <name type="common">East Asian common octopus</name>
    <dbReference type="NCBI Taxonomy" id="2607531"/>
    <lineage>
        <taxon>Eukaryota</taxon>
        <taxon>Metazoa</taxon>
        <taxon>Spiralia</taxon>
        <taxon>Lophotrochozoa</taxon>
        <taxon>Mollusca</taxon>
        <taxon>Cephalopoda</taxon>
        <taxon>Coleoidea</taxon>
        <taxon>Octopodiformes</taxon>
        <taxon>Octopoda</taxon>
        <taxon>Incirrata</taxon>
        <taxon>Octopodidae</taxon>
        <taxon>Octopus</taxon>
    </lineage>
</organism>
<keyword evidence="2" id="KW-1003">Cell membrane</keyword>
<comment type="subcellular location">
    <subcellularLocation>
        <location evidence="1">Cell membrane</location>
        <topology evidence="1">Single-pass type I membrane protein</topology>
    </subcellularLocation>
</comment>
<dbReference type="InterPro" id="IPR002126">
    <property type="entry name" value="Cadherin-like_dom"/>
</dbReference>
<keyword evidence="12" id="KW-0325">Glycoprotein</keyword>
<dbReference type="SMART" id="SM00112">
    <property type="entry name" value="CA"/>
    <property type="match status" value="5"/>
</dbReference>
<evidence type="ECO:0000256" key="8">
    <source>
        <dbReference type="ARBA" id="ARBA00022889"/>
    </source>
</evidence>
<keyword evidence="6" id="KW-0677">Repeat</keyword>
<dbReference type="InterPro" id="IPR050174">
    <property type="entry name" value="Protocadherin/Cadherin-CA"/>
</dbReference>
<keyword evidence="7" id="KW-0106">Calcium</keyword>
<dbReference type="PROSITE" id="PS50268">
    <property type="entry name" value="CADHERIN_2"/>
    <property type="match status" value="6"/>
</dbReference>
<dbReference type="GO" id="GO:0007156">
    <property type="term" value="P:homophilic cell adhesion via plasma membrane adhesion molecules"/>
    <property type="evidence" value="ECO:0007669"/>
    <property type="project" value="InterPro"/>
</dbReference>
<keyword evidence="3" id="KW-0245">EGF-like domain</keyword>
<evidence type="ECO:0000256" key="4">
    <source>
        <dbReference type="ARBA" id="ARBA00022692"/>
    </source>
</evidence>
<dbReference type="PRINTS" id="PR00205">
    <property type="entry name" value="CADHERIN"/>
</dbReference>
<evidence type="ECO:0000256" key="3">
    <source>
        <dbReference type="ARBA" id="ARBA00022536"/>
    </source>
</evidence>
<sequence length="812" mass="91213">MEKTRCELAILSFALLLIYLPGNLSVDLTYHVREEKAPWTYIGDITVDSQLLHTVPFGEHNQITFDQLHVRRSNSVQLFNVTSSGKLYTAQTLDAESLCSYKMECFRIIKIAVHKFQTFMKILKVKIVVDDINDNQPEFPEKQISIVFSEGDAKEMAKPIPNAIDEDVGLQNSQIKYELQKTDNEPFALSVTKRITGSYKLAIILTQKLDRETKDKYNVEIIAADNGRPVNRNSLRVQITVTDVNDNAPVFTQNINNVSIKSTHPKDRPVVILSANDPDLDENAKIKFQYSSETSDVARRGFKLNSQTGEIFMVKNVSSGQKVMHKLLVEAQDNGLPQLSSSAIVYINIINQQNNAPEIEVNFVSELKKNTARISEDTKVGSFIAYVSVIDNDVGLNGQVECRIEQDNFLLLNLGSNEYKVTLKKPVDREIKDRYSITISCQDNGSPSLVTNRKFAIQVTDVNDVQPKFTKDVFKFLTYENERANFPIGYVNVTDFDLGSGGQLTFVLLSGINDNLPFQITDYGFISTTQSLDRERQESYKFKIFVKDNGTPPLNNTANVVVEILDQNDNAPYFTFPGVSPFSLDVHYHPQSKNDITVLRASDRDSHVNSFLSYNMIGNNVKQLFKVNPYTGVLSFARPVYQNDAGSYQLEFVVKDSGTPVLSATTSISLTLTVSNKTSPMLAPVHMEADNMINITWVIVIVTTAVVVSVAVVITLTVCIVRCNNQRHNSHLAGMNAAMPAAGRDKSHFFFQPKKPIPATMLSAEMRDRSTQLMEPESEFYPQYESQSEWTTSTADRRQPSVLLLPTRIQKC</sequence>
<dbReference type="FunFam" id="2.60.40.60:FF:000007">
    <property type="entry name" value="Protocadherin alpha 2"/>
    <property type="match status" value="1"/>
</dbReference>
<dbReference type="Proteomes" id="UP000515154">
    <property type="component" value="Unplaced"/>
</dbReference>
<dbReference type="CDD" id="cd11304">
    <property type="entry name" value="Cadherin_repeat"/>
    <property type="match status" value="5"/>
</dbReference>
<keyword evidence="10" id="KW-0472">Membrane</keyword>
<keyword evidence="9" id="KW-1133">Transmembrane helix</keyword>
<dbReference type="FunFam" id="2.60.40.60:FF:000002">
    <property type="entry name" value="Protocadherin alpha 2"/>
    <property type="match status" value="1"/>
</dbReference>
<gene>
    <name evidence="14" type="primary">LOC115230882</name>
</gene>
<keyword evidence="4" id="KW-0812">Transmembrane</keyword>
<dbReference type="Gene3D" id="2.60.40.60">
    <property type="entry name" value="Cadherins"/>
    <property type="match status" value="6"/>
</dbReference>
<evidence type="ECO:0000256" key="1">
    <source>
        <dbReference type="ARBA" id="ARBA00004251"/>
    </source>
</evidence>
<protein>
    <submittedName>
        <fullName evidence="14">Protocadherin gamma-A1-like</fullName>
    </submittedName>
</protein>
<evidence type="ECO:0000256" key="6">
    <source>
        <dbReference type="ARBA" id="ARBA00022737"/>
    </source>
</evidence>
<keyword evidence="8" id="KW-0130">Cell adhesion</keyword>
<evidence type="ECO:0000256" key="12">
    <source>
        <dbReference type="ARBA" id="ARBA00023180"/>
    </source>
</evidence>
<dbReference type="AlphaFoldDB" id="A0A6P7TWS2"/>
<evidence type="ECO:0000313" key="14">
    <source>
        <dbReference type="RefSeq" id="XP_029656854.1"/>
    </source>
</evidence>
<dbReference type="RefSeq" id="XP_029656854.1">
    <property type="nucleotide sequence ID" value="XM_029800994.2"/>
</dbReference>
<evidence type="ECO:0000256" key="7">
    <source>
        <dbReference type="ARBA" id="ARBA00022837"/>
    </source>
</evidence>
<dbReference type="PANTHER" id="PTHR24028">
    <property type="entry name" value="CADHERIN-87A"/>
    <property type="match status" value="1"/>
</dbReference>
<evidence type="ECO:0000256" key="2">
    <source>
        <dbReference type="ARBA" id="ARBA00022475"/>
    </source>
</evidence>
<evidence type="ECO:0000256" key="10">
    <source>
        <dbReference type="ARBA" id="ARBA00023136"/>
    </source>
</evidence>
<keyword evidence="11" id="KW-1015">Disulfide bond</keyword>
<dbReference type="FunFam" id="2.60.40.60:FF:000037">
    <property type="entry name" value="FAT atypical cadherin 1"/>
    <property type="match status" value="1"/>
</dbReference>
<name>A0A6P7TWS2_9MOLL</name>